<organism evidence="2 3">
    <name type="scientific">Erwinia sorbitola</name>
    <dbReference type="NCBI Taxonomy" id="2681984"/>
    <lineage>
        <taxon>Bacteria</taxon>
        <taxon>Pseudomonadati</taxon>
        <taxon>Pseudomonadota</taxon>
        <taxon>Gammaproteobacteria</taxon>
        <taxon>Enterobacterales</taxon>
        <taxon>Erwiniaceae</taxon>
        <taxon>Erwinia</taxon>
    </lineage>
</organism>
<protein>
    <recommendedName>
        <fullName evidence="5">DUF2913 family protein</fullName>
    </recommendedName>
</protein>
<dbReference type="AlphaFoldDB" id="A0A6I6ECP0"/>
<dbReference type="EMBL" id="WLZX01000001">
    <property type="protein sequence ID" value="MTD25912.1"/>
    <property type="molecule type" value="Genomic_DNA"/>
</dbReference>
<name>A0A6I6ECP0_9GAMM</name>
<dbReference type="Proteomes" id="UP000424752">
    <property type="component" value="Chromosome"/>
</dbReference>
<evidence type="ECO:0000313" key="3">
    <source>
        <dbReference type="Proteomes" id="UP000424752"/>
    </source>
</evidence>
<dbReference type="EMBL" id="CP046509">
    <property type="protein sequence ID" value="QGU87544.1"/>
    <property type="molecule type" value="Genomic_DNA"/>
</dbReference>
<sequence>MMNVDKMQDITGFYQELLLVIRAAIGSSLSRHEAEKKAMINAWLGKAGRARHCRAHRKNEILSMYDEVEQHSLINLERRVRTLHENCLLILEEIR</sequence>
<reference evidence="2 3" key="2">
    <citation type="submission" date="2019-12" db="EMBL/GenBank/DDBJ databases">
        <title>Erwinia sp. nov., isolated from droppings of birds in the Qinghai-Tiebt plateau of China.</title>
        <authorList>
            <person name="Ge Y."/>
        </authorList>
    </citation>
    <scope>NUCLEOTIDE SEQUENCE [LARGE SCALE GENOMIC DNA]</scope>
    <source>
        <strain evidence="2 3">J780</strain>
    </source>
</reference>
<evidence type="ECO:0000313" key="1">
    <source>
        <dbReference type="EMBL" id="MTD25912.1"/>
    </source>
</evidence>
<accession>A0A6L6GMY2</accession>
<dbReference type="RefSeq" id="WP_154751216.1">
    <property type="nucleotide sequence ID" value="NZ_CP046509.1"/>
</dbReference>
<accession>A0A6I6ECP0</accession>
<evidence type="ECO:0000313" key="4">
    <source>
        <dbReference type="Proteomes" id="UP000480164"/>
    </source>
</evidence>
<proteinExistence type="predicted"/>
<evidence type="ECO:0000313" key="2">
    <source>
        <dbReference type="EMBL" id="QGU87544.1"/>
    </source>
</evidence>
<reference evidence="1 4" key="1">
    <citation type="submission" date="2019-11" db="EMBL/GenBank/DDBJ databases">
        <title>Erwinia sp. nov., isolated from feces of birds in Tibet plateau of China.</title>
        <authorList>
            <person name="Ge Y."/>
        </authorList>
    </citation>
    <scope>NUCLEOTIDE SEQUENCE [LARGE SCALE GENOMIC DNA]</scope>
    <source>
        <strain evidence="1 4">J316</strain>
    </source>
</reference>
<gene>
    <name evidence="1" type="ORF">GK011_03015</name>
    <name evidence="2" type="ORF">GN242_10060</name>
</gene>
<dbReference type="KEGG" id="erwi:GN242_10060"/>
<evidence type="ECO:0008006" key="5">
    <source>
        <dbReference type="Google" id="ProtNLM"/>
    </source>
</evidence>
<keyword evidence="4" id="KW-1185">Reference proteome</keyword>
<dbReference type="Proteomes" id="UP000480164">
    <property type="component" value="Unassembled WGS sequence"/>
</dbReference>